<evidence type="ECO:0000313" key="3">
    <source>
        <dbReference type="Proteomes" id="UP000324897"/>
    </source>
</evidence>
<dbReference type="Proteomes" id="UP000324897">
    <property type="component" value="Unassembled WGS sequence"/>
</dbReference>
<feature type="domain" description="F-box/LRR-repeat protein 15/At3g58940/PEG3-like LRR" evidence="1">
    <location>
        <begin position="111"/>
        <end position="205"/>
    </location>
</feature>
<proteinExistence type="predicted"/>
<dbReference type="InterPro" id="IPR055302">
    <property type="entry name" value="F-box_dom-containing"/>
</dbReference>
<dbReference type="InterPro" id="IPR032675">
    <property type="entry name" value="LRR_dom_sf"/>
</dbReference>
<feature type="non-terminal residue" evidence="2">
    <location>
        <position position="1"/>
    </location>
</feature>
<dbReference type="Gene3D" id="3.80.10.10">
    <property type="entry name" value="Ribonuclease Inhibitor"/>
    <property type="match status" value="1"/>
</dbReference>
<name>A0A5J9TRR4_9POAL</name>
<dbReference type="AlphaFoldDB" id="A0A5J9TRR4"/>
<dbReference type="InterPro" id="IPR055411">
    <property type="entry name" value="LRR_FXL15/At3g58940/PEG3-like"/>
</dbReference>
<evidence type="ECO:0000313" key="2">
    <source>
        <dbReference type="EMBL" id="TVU14066.1"/>
    </source>
</evidence>
<dbReference type="Pfam" id="PF24758">
    <property type="entry name" value="LRR_At5g56370"/>
    <property type="match status" value="1"/>
</dbReference>
<dbReference type="SUPFAM" id="SSF81383">
    <property type="entry name" value="F-box domain"/>
    <property type="match status" value="1"/>
</dbReference>
<comment type="caution">
    <text evidence="2">The sequence shown here is derived from an EMBL/GenBank/DDBJ whole genome shotgun (WGS) entry which is preliminary data.</text>
</comment>
<gene>
    <name evidence="2" type="ORF">EJB05_37512</name>
</gene>
<keyword evidence="3" id="KW-1185">Reference proteome</keyword>
<dbReference type="Gramene" id="TVU14066">
    <property type="protein sequence ID" value="TVU14066"/>
    <property type="gene ID" value="EJB05_37512"/>
</dbReference>
<protein>
    <recommendedName>
        <fullName evidence="1">F-box/LRR-repeat protein 15/At3g58940/PEG3-like LRR domain-containing protein</fullName>
    </recommendedName>
</protein>
<evidence type="ECO:0000259" key="1">
    <source>
        <dbReference type="Pfam" id="PF24758"/>
    </source>
</evidence>
<sequence>MAAADRLSALLDRVLRRVLSCLRAGDAARTSALSRRWRTLWLQADAVNLSTRSYWNVGYDGREAGRLLFRDAMAAVTAAGRCPVRRLSVDVDSSNHMDYCEDVMGSSPGMDAVLAAPATRRLEELCLHLYAEFASTCDYELPTRRLPCAASLRVLELAGCALGPPAAGAVFPRLDTLSLTSCNSSLVALQAMLDAAPNLATLRLDVFSFTAEEEELGLSYNDWHAAMSKRHVLLRCPRSMVAVTLLHCHDTDGIFLDAPGVRFLRYKGFLEHFPFTLSATPASGMPANLRHLDISFCTTWWCYNPPSSREEVPPPPHAVFWESIGSFSRLRFLKLKLLDINDIAVYPDHEGMFLKEFPGLKFIETKGSYEVDKRGAAVTLANFLHCCPSMQELRLKFKIHGDLYALPKGTHLSEERRAQVGLEKSTELLKRLKSETGTSACYSVDDDDRSCDDVDLLALQARSFPCLESYLRKIRLKFELEDFNCFEVKIAKFLVENALVLEEMEVHDGDQRVHDHIHRKLAIWRANSSNSKIDILGKQEPRM</sequence>
<reference evidence="2 3" key="1">
    <citation type="journal article" date="2019" name="Sci. Rep.">
        <title>A high-quality genome of Eragrostis curvula grass provides insights into Poaceae evolution and supports new strategies to enhance forage quality.</title>
        <authorList>
            <person name="Carballo J."/>
            <person name="Santos B.A.C.M."/>
            <person name="Zappacosta D."/>
            <person name="Garbus I."/>
            <person name="Selva J.P."/>
            <person name="Gallo C.A."/>
            <person name="Diaz A."/>
            <person name="Albertini E."/>
            <person name="Caccamo M."/>
            <person name="Echenique V."/>
        </authorList>
    </citation>
    <scope>NUCLEOTIDE SEQUENCE [LARGE SCALE GENOMIC DNA]</scope>
    <source>
        <strain evidence="3">cv. Victoria</strain>
        <tissue evidence="2">Leaf</tissue>
    </source>
</reference>
<dbReference type="PANTHER" id="PTHR32141">
    <property type="match status" value="1"/>
</dbReference>
<dbReference type="InterPro" id="IPR036047">
    <property type="entry name" value="F-box-like_dom_sf"/>
</dbReference>
<dbReference type="SUPFAM" id="SSF52047">
    <property type="entry name" value="RNI-like"/>
    <property type="match status" value="1"/>
</dbReference>
<accession>A0A5J9TRR4</accession>
<dbReference type="EMBL" id="RWGY01000031">
    <property type="protein sequence ID" value="TVU14066.1"/>
    <property type="molecule type" value="Genomic_DNA"/>
</dbReference>
<dbReference type="PANTHER" id="PTHR32141:SF26">
    <property type="entry name" value="OS08G0328600 PROTEIN"/>
    <property type="match status" value="1"/>
</dbReference>
<dbReference type="OrthoDB" id="679495at2759"/>
<organism evidence="2 3">
    <name type="scientific">Eragrostis curvula</name>
    <name type="common">weeping love grass</name>
    <dbReference type="NCBI Taxonomy" id="38414"/>
    <lineage>
        <taxon>Eukaryota</taxon>
        <taxon>Viridiplantae</taxon>
        <taxon>Streptophyta</taxon>
        <taxon>Embryophyta</taxon>
        <taxon>Tracheophyta</taxon>
        <taxon>Spermatophyta</taxon>
        <taxon>Magnoliopsida</taxon>
        <taxon>Liliopsida</taxon>
        <taxon>Poales</taxon>
        <taxon>Poaceae</taxon>
        <taxon>PACMAD clade</taxon>
        <taxon>Chloridoideae</taxon>
        <taxon>Eragrostideae</taxon>
        <taxon>Eragrostidinae</taxon>
        <taxon>Eragrostis</taxon>
    </lineage>
</organism>